<feature type="compositionally biased region" description="Pro residues" evidence="1">
    <location>
        <begin position="230"/>
        <end position="239"/>
    </location>
</feature>
<proteinExistence type="predicted"/>
<reference evidence="2 3" key="1">
    <citation type="submission" date="2019-10" db="EMBL/GenBank/DDBJ databases">
        <authorList>
            <person name="Palmer J.M."/>
        </authorList>
    </citation>
    <scope>NUCLEOTIDE SEQUENCE [LARGE SCALE GENOMIC DNA]</scope>
    <source>
        <strain evidence="2 3">TWF730</strain>
    </source>
</reference>
<accession>A0AAV9UWZ6</accession>
<gene>
    <name evidence="2" type="ORF">TWF730_010028</name>
</gene>
<dbReference type="Gene3D" id="3.30.160.60">
    <property type="entry name" value="Classic Zinc Finger"/>
    <property type="match status" value="1"/>
</dbReference>
<dbReference type="AlphaFoldDB" id="A0AAV9UWZ6"/>
<keyword evidence="3" id="KW-1185">Reference proteome</keyword>
<feature type="region of interest" description="Disordered" evidence="1">
    <location>
        <begin position="202"/>
        <end position="247"/>
    </location>
</feature>
<evidence type="ECO:0000256" key="1">
    <source>
        <dbReference type="SAM" id="MobiDB-lite"/>
    </source>
</evidence>
<evidence type="ECO:0000313" key="2">
    <source>
        <dbReference type="EMBL" id="KAK6349278.1"/>
    </source>
</evidence>
<sequence length="304" mass="33178">MGDTTVESRAAARGVISPIASNAYLINIEQTSQILPVGEAENGPIPNLNLNDLSNYTLEKHYLAPGCLGYTTRTNCCSLIPPNDSPASGPVLFAYGDPPAVGQHQQACTEAVQQEQEPPNEYDSPLLASLPFNHSPRRKIKKSYQCAVVLRKTGNTPVPNCNFQTSRLRDIGEHIWSIHRIRAFKCPNCGIRVARRDNLTGHQRYCGGAPTRINGPNSSDTPDRRRGSAPDPPPDPQGPSLPNSYYGPEKTVLTFLPPLSLSDVGLARDENLAEGQAVLPIPTLHGYTPRQYEAMIKFQEARSS</sequence>
<comment type="caution">
    <text evidence="2">The sequence shown here is derived from an EMBL/GenBank/DDBJ whole genome shotgun (WGS) entry which is preliminary data.</text>
</comment>
<name>A0AAV9UWZ6_9PEZI</name>
<organism evidence="2 3">
    <name type="scientific">Orbilia blumenaviensis</name>
    <dbReference type="NCBI Taxonomy" id="1796055"/>
    <lineage>
        <taxon>Eukaryota</taxon>
        <taxon>Fungi</taxon>
        <taxon>Dikarya</taxon>
        <taxon>Ascomycota</taxon>
        <taxon>Pezizomycotina</taxon>
        <taxon>Orbiliomycetes</taxon>
        <taxon>Orbiliales</taxon>
        <taxon>Orbiliaceae</taxon>
        <taxon>Orbilia</taxon>
    </lineage>
</organism>
<dbReference type="Proteomes" id="UP001373714">
    <property type="component" value="Unassembled WGS sequence"/>
</dbReference>
<evidence type="ECO:0008006" key="4">
    <source>
        <dbReference type="Google" id="ProtNLM"/>
    </source>
</evidence>
<dbReference type="EMBL" id="JAVHNS010000007">
    <property type="protein sequence ID" value="KAK6349278.1"/>
    <property type="molecule type" value="Genomic_DNA"/>
</dbReference>
<evidence type="ECO:0000313" key="3">
    <source>
        <dbReference type="Proteomes" id="UP001373714"/>
    </source>
</evidence>
<protein>
    <recommendedName>
        <fullName evidence="4">C2H2-type domain-containing protein</fullName>
    </recommendedName>
</protein>